<dbReference type="GO" id="GO:0042278">
    <property type="term" value="P:purine nucleoside metabolic process"/>
    <property type="evidence" value="ECO:0000318"/>
    <property type="project" value="GO_Central"/>
</dbReference>
<dbReference type="ExpressionAtlas" id="A0A5G2QZZ8">
    <property type="expression patterns" value="baseline and differential"/>
</dbReference>
<proteinExistence type="evidence at protein level"/>
<dbReference type="GO" id="GO:0019213">
    <property type="term" value="F:deacetylase activity"/>
    <property type="evidence" value="ECO:0007669"/>
    <property type="project" value="Ensembl"/>
</dbReference>
<dbReference type="Bgee" id="ENSSSCG00000013043">
    <property type="expression patterns" value="Expressed in longissimus lumborum muscle and 42 other cell types or tissues"/>
</dbReference>
<dbReference type="GO" id="GO:0006974">
    <property type="term" value="P:DNA damage response"/>
    <property type="evidence" value="ECO:0000318"/>
    <property type="project" value="GO_Central"/>
</dbReference>
<name>A0A5G2QZZ8_PIG</name>
<protein>
    <submittedName>
        <fullName evidence="3">Mono-ADP ribosylhydrolase 1</fullName>
    </submittedName>
</protein>
<dbReference type="Gene3D" id="3.40.220.10">
    <property type="entry name" value="Leucine Aminopeptidase, subunit E, domain 1"/>
    <property type="match status" value="2"/>
</dbReference>
<dbReference type="AlphaFoldDB" id="A0A5G2QZZ8"/>
<feature type="region of interest" description="Disordered" evidence="1">
    <location>
        <begin position="21"/>
        <end position="45"/>
    </location>
</feature>
<keyword evidence="6" id="KW-1267">Proteomics identification</keyword>
<reference evidence="3" key="4">
    <citation type="submission" date="2025-09" db="UniProtKB">
        <authorList>
            <consortium name="Ensembl"/>
        </authorList>
    </citation>
    <scope>IDENTIFICATION</scope>
</reference>
<organism evidence="3 4">
    <name type="scientific">Sus scrofa</name>
    <name type="common">Pig</name>
    <dbReference type="NCBI Taxonomy" id="9823"/>
    <lineage>
        <taxon>Eukaryota</taxon>
        <taxon>Metazoa</taxon>
        <taxon>Chordata</taxon>
        <taxon>Craniata</taxon>
        <taxon>Vertebrata</taxon>
        <taxon>Euteleostomi</taxon>
        <taxon>Mammalia</taxon>
        <taxon>Eutheria</taxon>
        <taxon>Laurasiatheria</taxon>
        <taxon>Artiodactyla</taxon>
        <taxon>Suina</taxon>
        <taxon>Suidae</taxon>
        <taxon>Sus</taxon>
    </lineage>
</organism>
<dbReference type="InterPro" id="IPR043472">
    <property type="entry name" value="Macro_dom-like"/>
</dbReference>
<accession>A0A5G2QZZ8</accession>
<evidence type="ECO:0000256" key="1">
    <source>
        <dbReference type="SAM" id="MobiDB-lite"/>
    </source>
</evidence>
<dbReference type="SMART" id="SM00506">
    <property type="entry name" value="A1pp"/>
    <property type="match status" value="1"/>
</dbReference>
<dbReference type="PROSITE" id="PS51154">
    <property type="entry name" value="MACRO"/>
    <property type="match status" value="1"/>
</dbReference>
<dbReference type="GO" id="GO:0005654">
    <property type="term" value="C:nucleoplasm"/>
    <property type="evidence" value="ECO:0000318"/>
    <property type="project" value="GO_Central"/>
</dbReference>
<dbReference type="SUPFAM" id="SSF52949">
    <property type="entry name" value="Macro domain-like"/>
    <property type="match status" value="1"/>
</dbReference>
<dbReference type="PANTHER" id="PTHR11106:SF93">
    <property type="entry name" value="ADP-RIBOSE GLYCOHYDROLASE MACROD1"/>
    <property type="match status" value="1"/>
</dbReference>
<reference evidence="3" key="3">
    <citation type="submission" date="2025-08" db="UniProtKB">
        <authorList>
            <consortium name="Ensembl"/>
        </authorList>
    </citation>
    <scope>IDENTIFICATION</scope>
</reference>
<gene>
    <name evidence="3 5" type="primary">MACROD1</name>
</gene>
<evidence type="ECO:0000313" key="4">
    <source>
        <dbReference type="Proteomes" id="UP000008227"/>
    </source>
</evidence>
<dbReference type="VGNC" id="VGNC:98096">
    <property type="gene designation" value="MACROD1"/>
</dbReference>
<dbReference type="Pfam" id="PF01661">
    <property type="entry name" value="Macro"/>
    <property type="match status" value="1"/>
</dbReference>
<dbReference type="Proteomes" id="UP000008227">
    <property type="component" value="Chromosome 2"/>
</dbReference>
<evidence type="ECO:0000259" key="2">
    <source>
        <dbReference type="PROSITE" id="PS51154"/>
    </source>
</evidence>
<keyword evidence="4" id="KW-1185">Reference proteome</keyword>
<feature type="domain" description="Macro" evidence="2">
    <location>
        <begin position="141"/>
        <end position="314"/>
    </location>
</feature>
<dbReference type="GO" id="GO:0140291">
    <property type="term" value="P:peptidyl-glutamate ADP-deribosylation"/>
    <property type="evidence" value="ECO:0007669"/>
    <property type="project" value="Ensembl"/>
</dbReference>
<dbReference type="PANTHER" id="PTHR11106">
    <property type="entry name" value="GANGLIOSIDE INDUCED DIFFERENTIATION ASSOCIATED PROTEIN 2-RELATED"/>
    <property type="match status" value="1"/>
</dbReference>
<dbReference type="GO" id="GO:0140293">
    <property type="term" value="F:ADP-ribosylglutamate hydrolase activity"/>
    <property type="evidence" value="ECO:0000318"/>
    <property type="project" value="GO_Central"/>
</dbReference>
<reference evidence="3" key="2">
    <citation type="journal article" date="2020" name="Gigascience">
        <title>An improved pig reference genome sequence to enable pig genetics and genomics research.</title>
        <authorList>
            <person name="Warr A."/>
            <person name="Affara N."/>
            <person name="Aken B."/>
            <person name="Beiki H."/>
            <person name="Bickhart D.M."/>
            <person name="Billis K."/>
            <person name="Chow W."/>
            <person name="Eory L."/>
            <person name="Finlayson H.A."/>
            <person name="Flicek P."/>
            <person name="Giron C.G."/>
            <person name="Griffin D.K."/>
            <person name="Hall R."/>
            <person name="Hannum G."/>
            <person name="Hourlier T."/>
            <person name="Howe K."/>
            <person name="Hume D.A."/>
            <person name="Izuogu O."/>
            <person name="Kim K."/>
            <person name="Koren S."/>
            <person name="Liu H."/>
            <person name="Manchanda N."/>
            <person name="Martin F.J."/>
            <person name="Nonneman D.J."/>
            <person name="O'Connor R.E."/>
            <person name="Phillippy A.M."/>
            <person name="Rohrer G.A."/>
            <person name="Rosen B.D."/>
            <person name="Rund L.A."/>
            <person name="Sargent C.A."/>
            <person name="Schook L.B."/>
            <person name="Schroeder S.G."/>
            <person name="Schwartz A.S."/>
            <person name="Skinner B.M."/>
            <person name="Talbot R."/>
            <person name="Tseng E."/>
            <person name="Tuggle C.K."/>
            <person name="Watson M."/>
            <person name="Smith T.P.L."/>
            <person name="Archibald A.L."/>
        </authorList>
    </citation>
    <scope>NUCLEOTIDE SEQUENCE [LARGE SCALE GENOMIC DNA]</scope>
    <source>
        <strain evidence="3">Duroc</strain>
    </source>
</reference>
<sequence length="367" mass="39413">MSLQSRVSGRLAQLRAAGQLLGAPRPWPGPSAGATRTRSSACGPPASLGAYDSGARTPAGVGAGGAAAVGRRAGVRTWAPLAMAAKVDLSTSTDWKEAKSFLKGLSDKQREEHYFCRDFIRLKKIPTWKETAKGITAKVEEPKYKKDKQLNEKISLFRGDITKLEVDAIVNAGESQSLGGGACFLSPPGPWPAGEKDGDRVKLRVGLILSPPTDVIHTVGPIAHGEPSASQAAELRSCYLSSLDLLLEHRLRSAAFPCISTGVFGYPNEAAAEVVLTALREWLEQHKDKVDRLIICVFLEKDENIYRQRLPYYFPVGMYPAVPTLGCPCPAPTSRFSLSSAFQPDGTPPPTLTRTGKKGLALRVAAH</sequence>
<reference evidence="4" key="1">
    <citation type="submission" date="2009-11" db="EMBL/GenBank/DDBJ databases">
        <authorList>
            <consortium name="Porcine genome sequencing project"/>
        </authorList>
    </citation>
    <scope>NUCLEOTIDE SEQUENCE [LARGE SCALE GENOMIC DNA]</scope>
    <source>
        <strain evidence="4">Duroc</strain>
    </source>
</reference>
<evidence type="ECO:0007829" key="6">
    <source>
        <dbReference type="PeptideAtlas" id="A0A5G2QZZ8"/>
    </source>
</evidence>
<dbReference type="Ensembl" id="ENSSSCT00000084410.2">
    <property type="protein sequence ID" value="ENSSSCP00000070441.1"/>
    <property type="gene ID" value="ENSSSCG00000013043.5"/>
</dbReference>
<dbReference type="InterPro" id="IPR002589">
    <property type="entry name" value="Macro_dom"/>
</dbReference>
<evidence type="ECO:0000313" key="3">
    <source>
        <dbReference type="Ensembl" id="ENSSSCP00000070441.1"/>
    </source>
</evidence>
<evidence type="ECO:0000313" key="5">
    <source>
        <dbReference type="VGNC" id="VGNC:98096"/>
    </source>
</evidence>
<dbReference type="GeneTree" id="ENSGT00940000161450"/>